<evidence type="ECO:0008006" key="11">
    <source>
        <dbReference type="Google" id="ProtNLM"/>
    </source>
</evidence>
<evidence type="ECO:0000256" key="7">
    <source>
        <dbReference type="ARBA" id="ARBA00022989"/>
    </source>
</evidence>
<feature type="transmembrane region" description="Helical" evidence="9">
    <location>
        <begin position="182"/>
        <end position="204"/>
    </location>
</feature>
<evidence type="ECO:0000256" key="2">
    <source>
        <dbReference type="ARBA" id="ARBA00022448"/>
    </source>
</evidence>
<sequence length="299" mass="33183">MIKTNKFLGSILLISGTTIGAGMLGLPVTTGFAGFFPTLFVLLFFWGYMLITAFLYLEANLSVKGNVNLVTMAEHTLGFWGKAVAWVFYLLLLYSLTAAYMAGSAPLFTEAIKYFTGYTLPVWAGPLPLVVIFGIFVYLGSASSDYINRILMFGLIAAYLVLAILLPSHTDFDLIKHVDKKALVFSFPILLTSYGFHIIIPTLTNYMRHDVKKMKLALVIGSLIPFIIYVVWEFLVLGTVKVTGDNSLAQMYIEGQGSTAPFINNLINVLKLPWVAKIANIFLSLGKIFTLHHNIHYKV</sequence>
<evidence type="ECO:0000256" key="5">
    <source>
        <dbReference type="ARBA" id="ARBA00022692"/>
    </source>
</evidence>
<keyword evidence="3" id="KW-1003">Cell membrane</keyword>
<evidence type="ECO:0000256" key="3">
    <source>
        <dbReference type="ARBA" id="ARBA00022475"/>
    </source>
</evidence>
<gene>
    <name evidence="10" type="ORF">LCGC14_1867040</name>
</gene>
<dbReference type="GO" id="GO:0015173">
    <property type="term" value="F:aromatic amino acid transmembrane transporter activity"/>
    <property type="evidence" value="ECO:0007669"/>
    <property type="project" value="InterPro"/>
</dbReference>
<keyword evidence="4" id="KW-0997">Cell inner membrane</keyword>
<keyword evidence="2" id="KW-0813">Transport</keyword>
<comment type="caution">
    <text evidence="10">The sequence shown here is derived from an EMBL/GenBank/DDBJ whole genome shotgun (WGS) entry which is preliminary data.</text>
</comment>
<dbReference type="EMBL" id="LAZR01018988">
    <property type="protein sequence ID" value="KKL94201.1"/>
    <property type="molecule type" value="Genomic_DNA"/>
</dbReference>
<dbReference type="Gene3D" id="1.20.1740.10">
    <property type="entry name" value="Amino acid/polyamine transporter I"/>
    <property type="match status" value="1"/>
</dbReference>
<dbReference type="GO" id="GO:0005886">
    <property type="term" value="C:plasma membrane"/>
    <property type="evidence" value="ECO:0007669"/>
    <property type="project" value="UniProtKB-SubCell"/>
</dbReference>
<reference evidence="10" key="1">
    <citation type="journal article" date="2015" name="Nature">
        <title>Complex archaea that bridge the gap between prokaryotes and eukaryotes.</title>
        <authorList>
            <person name="Spang A."/>
            <person name="Saw J.H."/>
            <person name="Jorgensen S.L."/>
            <person name="Zaremba-Niedzwiedzka K."/>
            <person name="Martijn J."/>
            <person name="Lind A.E."/>
            <person name="van Eijk R."/>
            <person name="Schleper C."/>
            <person name="Guy L."/>
            <person name="Ettema T.J."/>
        </authorList>
    </citation>
    <scope>NUCLEOTIDE SEQUENCE</scope>
</reference>
<dbReference type="InterPro" id="IPR018227">
    <property type="entry name" value="Amino_acid_transport_2"/>
</dbReference>
<dbReference type="AlphaFoldDB" id="A0A0F9GU29"/>
<dbReference type="GO" id="GO:0003333">
    <property type="term" value="P:amino acid transmembrane transport"/>
    <property type="evidence" value="ECO:0007669"/>
    <property type="project" value="InterPro"/>
</dbReference>
<feature type="transmembrane region" description="Helical" evidence="9">
    <location>
        <begin position="77"/>
        <end position="100"/>
    </location>
</feature>
<feature type="transmembrane region" description="Helical" evidence="9">
    <location>
        <begin position="151"/>
        <end position="170"/>
    </location>
</feature>
<feature type="transmembrane region" description="Helical" evidence="9">
    <location>
        <begin position="120"/>
        <end position="139"/>
    </location>
</feature>
<keyword evidence="8 9" id="KW-0472">Membrane</keyword>
<evidence type="ECO:0000256" key="1">
    <source>
        <dbReference type="ARBA" id="ARBA00004429"/>
    </source>
</evidence>
<evidence type="ECO:0000256" key="8">
    <source>
        <dbReference type="ARBA" id="ARBA00023136"/>
    </source>
</evidence>
<dbReference type="PANTHER" id="PTHR46997">
    <property type="entry name" value="LOW AFFINITY TRYPTOPHAN PERMEASE-RELATED"/>
    <property type="match status" value="1"/>
</dbReference>
<name>A0A0F9GU29_9ZZZZ</name>
<keyword evidence="7 9" id="KW-1133">Transmembrane helix</keyword>
<proteinExistence type="predicted"/>
<comment type="subcellular location">
    <subcellularLocation>
        <location evidence="1">Cell inner membrane</location>
        <topology evidence="1">Multi-pass membrane protein</topology>
    </subcellularLocation>
</comment>
<organism evidence="10">
    <name type="scientific">marine sediment metagenome</name>
    <dbReference type="NCBI Taxonomy" id="412755"/>
    <lineage>
        <taxon>unclassified sequences</taxon>
        <taxon>metagenomes</taxon>
        <taxon>ecological metagenomes</taxon>
    </lineage>
</organism>
<dbReference type="Pfam" id="PF03222">
    <property type="entry name" value="Trp_Tyr_perm"/>
    <property type="match status" value="1"/>
</dbReference>
<dbReference type="InterPro" id="IPR013059">
    <property type="entry name" value="Trp_tyr_transpt"/>
</dbReference>
<evidence type="ECO:0000256" key="6">
    <source>
        <dbReference type="ARBA" id="ARBA00022970"/>
    </source>
</evidence>
<feature type="transmembrane region" description="Helical" evidence="9">
    <location>
        <begin position="216"/>
        <end position="237"/>
    </location>
</feature>
<dbReference type="PANTHER" id="PTHR46997:SF2">
    <property type="entry name" value="TYROSINE-SPECIFIC TRANSPORT SYSTEM"/>
    <property type="match status" value="1"/>
</dbReference>
<feature type="transmembrane region" description="Helical" evidence="9">
    <location>
        <begin position="7"/>
        <end position="26"/>
    </location>
</feature>
<keyword evidence="5 9" id="KW-0812">Transmembrane</keyword>
<evidence type="ECO:0000256" key="4">
    <source>
        <dbReference type="ARBA" id="ARBA00022519"/>
    </source>
</evidence>
<evidence type="ECO:0000256" key="9">
    <source>
        <dbReference type="SAM" id="Phobius"/>
    </source>
</evidence>
<protein>
    <recommendedName>
        <fullName evidence="11">Amino acid transporter transmembrane domain-containing protein</fullName>
    </recommendedName>
</protein>
<accession>A0A0F9GU29</accession>
<keyword evidence="6" id="KW-0029">Amino-acid transport</keyword>
<feature type="transmembrane region" description="Helical" evidence="9">
    <location>
        <begin position="32"/>
        <end position="57"/>
    </location>
</feature>
<evidence type="ECO:0000313" key="10">
    <source>
        <dbReference type="EMBL" id="KKL94201.1"/>
    </source>
</evidence>